<evidence type="ECO:0000313" key="3">
    <source>
        <dbReference type="EMBL" id="QEQ97646.1"/>
    </source>
</evidence>
<name>A0A5P1REF1_9GAMM</name>
<accession>A0A5P1REF1</accession>
<dbReference type="SUPFAM" id="SSF89069">
    <property type="entry name" value="N-terminal, cytoplasmic domain of anti-sigmaE factor RseA"/>
    <property type="match status" value="1"/>
</dbReference>
<evidence type="ECO:0000313" key="4">
    <source>
        <dbReference type="Proteomes" id="UP000324760"/>
    </source>
</evidence>
<proteinExistence type="predicted"/>
<feature type="domain" description="MucB/RseB C-terminal" evidence="2">
    <location>
        <begin position="192"/>
        <end position="280"/>
    </location>
</feature>
<dbReference type="CDD" id="cd16328">
    <property type="entry name" value="RseA_N"/>
    <property type="match status" value="1"/>
</dbReference>
<dbReference type="InterPro" id="IPR033436">
    <property type="entry name" value="MucB/RseB_C"/>
</dbReference>
<dbReference type="InterPro" id="IPR005572">
    <property type="entry name" value="Anti-sigma_E_RseA_N"/>
</dbReference>
<evidence type="ECO:0000259" key="2">
    <source>
        <dbReference type="Pfam" id="PF17188"/>
    </source>
</evidence>
<dbReference type="Gene3D" id="1.10.10.880">
    <property type="entry name" value="Anti sigma-E protein RseA, N-terminal domain"/>
    <property type="match status" value="1"/>
</dbReference>
<feature type="domain" description="Anti sigma-E protein RseA N-terminal" evidence="1">
    <location>
        <begin position="6"/>
        <end position="92"/>
    </location>
</feature>
<dbReference type="InterPro" id="IPR052383">
    <property type="entry name" value="Anti-sigma-E_RseA-like"/>
</dbReference>
<dbReference type="Pfam" id="PF17188">
    <property type="entry name" value="MucB_RseB_C"/>
    <property type="match status" value="1"/>
</dbReference>
<protein>
    <recommendedName>
        <fullName evidence="5">Anti sigma-E protein RseA N-terminal domain-containing protein</fullName>
    </recommendedName>
</protein>
<dbReference type="KEGG" id="ncu:F0U83_13450"/>
<keyword evidence="4" id="KW-1185">Reference proteome</keyword>
<sequence>MSSESHESLSAAMDGEISSFELRRLIERTHHEEAIPQKWSRYHLAQQVMHSSETVKSWPLSSDVSLIDRVHEALENEPALLKHTEVSQPSDSDDQNIWWKPLASMAIAASVTAMVILGGQQFSQDEGVDPSLRQAYTIPGVQTSNDFVRAQYGNFTTPRSAVNSGTQPDVIRLSQGLDRYIDQHRHLLSSTPPSWKTDWLPEGFVPVRHEVMPHAEVMVYSDGRHSVSVSVEPLGRQSVSAGVTQSDNVVAVGMAKSESFVTVVGDVPLMIADRIAASVKEIR</sequence>
<gene>
    <name evidence="3" type="ORF">F0U83_13450</name>
</gene>
<dbReference type="Gene3D" id="3.30.200.100">
    <property type="entry name" value="MucB/RseB, C-terminal domain"/>
    <property type="match status" value="1"/>
</dbReference>
<dbReference type="EMBL" id="CP043869">
    <property type="protein sequence ID" value="QEQ97646.1"/>
    <property type="molecule type" value="Genomic_DNA"/>
</dbReference>
<dbReference type="GO" id="GO:0016989">
    <property type="term" value="F:sigma factor antagonist activity"/>
    <property type="evidence" value="ECO:0007669"/>
    <property type="project" value="InterPro"/>
</dbReference>
<dbReference type="RefSeq" id="WP_138986714.1">
    <property type="nucleotide sequence ID" value="NZ_CP043869.1"/>
</dbReference>
<dbReference type="AlphaFoldDB" id="A0A5P1REF1"/>
<dbReference type="PANTHER" id="PTHR38104">
    <property type="match status" value="1"/>
</dbReference>
<dbReference type="PANTHER" id="PTHR38104:SF1">
    <property type="entry name" value="ANTI-SIGMA-E FACTOR RSEA"/>
    <property type="match status" value="1"/>
</dbReference>
<dbReference type="InterPro" id="IPR038484">
    <property type="entry name" value="MucB/RseB_C_sf"/>
</dbReference>
<evidence type="ECO:0000259" key="1">
    <source>
        <dbReference type="Pfam" id="PF03872"/>
    </source>
</evidence>
<dbReference type="Pfam" id="PF03872">
    <property type="entry name" value="RseA_N"/>
    <property type="match status" value="1"/>
</dbReference>
<dbReference type="InterPro" id="IPR036147">
    <property type="entry name" value="Anti-sigma_E_RseA_N_sf"/>
</dbReference>
<reference evidence="3 4" key="1">
    <citation type="journal article" date="2019" name="Biochem. Eng. J.">
        <title>Metabolic engineering of the marine bacteria Neptunomonas concharum for the production of acetoin and meso-2,3-butanediol from acetate.</title>
        <authorList>
            <person name="Li W."/>
            <person name="Pu N."/>
            <person name="Liu C.-X."/>
            <person name="Yuan Q.-P."/>
            <person name="Li Z.-J."/>
        </authorList>
    </citation>
    <scope>NUCLEOTIDE SEQUENCE [LARGE SCALE GENOMIC DNA]</scope>
    <source>
        <strain evidence="3 4">JCM17730</strain>
    </source>
</reference>
<organism evidence="3 4">
    <name type="scientific">Neptunomonas concharum</name>
    <dbReference type="NCBI Taxonomy" id="1031538"/>
    <lineage>
        <taxon>Bacteria</taxon>
        <taxon>Pseudomonadati</taxon>
        <taxon>Pseudomonadota</taxon>
        <taxon>Gammaproteobacteria</taxon>
        <taxon>Oceanospirillales</taxon>
        <taxon>Oceanospirillaceae</taxon>
        <taxon>Neptunomonas</taxon>
    </lineage>
</organism>
<dbReference type="OrthoDB" id="5734981at2"/>
<dbReference type="Proteomes" id="UP000324760">
    <property type="component" value="Chromosome"/>
</dbReference>
<evidence type="ECO:0008006" key="5">
    <source>
        <dbReference type="Google" id="ProtNLM"/>
    </source>
</evidence>